<dbReference type="GO" id="GO:0005975">
    <property type="term" value="P:carbohydrate metabolic process"/>
    <property type="evidence" value="ECO:0007669"/>
    <property type="project" value="InterPro"/>
</dbReference>
<dbReference type="SUPFAM" id="SSF51445">
    <property type="entry name" value="(Trans)glycosidases"/>
    <property type="match status" value="1"/>
</dbReference>
<dbReference type="PANTHER" id="PTHR22762:SF54">
    <property type="entry name" value="BCDNA.GH04962"/>
    <property type="match status" value="1"/>
</dbReference>
<name>A0A0D2M7S4_9CHLO</name>
<keyword evidence="9" id="KW-1185">Reference proteome</keyword>
<comment type="similarity">
    <text evidence="1 6">Belongs to the glycosyl hydrolase 31 family.</text>
</comment>
<dbReference type="InterPro" id="IPR017853">
    <property type="entry name" value="GH"/>
</dbReference>
<evidence type="ECO:0000313" key="9">
    <source>
        <dbReference type="Proteomes" id="UP000054498"/>
    </source>
</evidence>
<evidence type="ECO:0000259" key="7">
    <source>
        <dbReference type="Pfam" id="PF01055"/>
    </source>
</evidence>
<keyword evidence="3 6" id="KW-0378">Hydrolase</keyword>
<dbReference type="RefSeq" id="XP_013890555.1">
    <property type="nucleotide sequence ID" value="XM_014035101.1"/>
</dbReference>
<dbReference type="GO" id="GO:0004558">
    <property type="term" value="F:alpha-1,4-glucosidase activity"/>
    <property type="evidence" value="ECO:0007669"/>
    <property type="project" value="UniProtKB-EC"/>
</dbReference>
<evidence type="ECO:0000256" key="6">
    <source>
        <dbReference type="RuleBase" id="RU361185"/>
    </source>
</evidence>
<dbReference type="PANTHER" id="PTHR22762">
    <property type="entry name" value="ALPHA-GLUCOSIDASE"/>
    <property type="match status" value="1"/>
</dbReference>
<evidence type="ECO:0000256" key="2">
    <source>
        <dbReference type="ARBA" id="ARBA00022729"/>
    </source>
</evidence>
<keyword evidence="2" id="KW-0732">Signal</keyword>
<evidence type="ECO:0000256" key="5">
    <source>
        <dbReference type="ARBA" id="ARBA00023295"/>
    </source>
</evidence>
<gene>
    <name evidence="8" type="ORF">MNEG_16429</name>
</gene>
<organism evidence="8 9">
    <name type="scientific">Monoraphidium neglectum</name>
    <dbReference type="NCBI Taxonomy" id="145388"/>
    <lineage>
        <taxon>Eukaryota</taxon>
        <taxon>Viridiplantae</taxon>
        <taxon>Chlorophyta</taxon>
        <taxon>core chlorophytes</taxon>
        <taxon>Chlorophyceae</taxon>
        <taxon>CS clade</taxon>
        <taxon>Sphaeropleales</taxon>
        <taxon>Selenastraceae</taxon>
        <taxon>Monoraphidium</taxon>
    </lineage>
</organism>
<protein>
    <submittedName>
        <fullName evidence="8">Glucosidase, alpha</fullName>
        <ecNumber evidence="8">3.2.1.20</ecNumber>
    </submittedName>
</protein>
<dbReference type="GeneID" id="25734187"/>
<dbReference type="CDD" id="cd14752">
    <property type="entry name" value="GH31_N"/>
    <property type="match status" value="1"/>
</dbReference>
<dbReference type="EC" id="3.2.1.20" evidence="8"/>
<dbReference type="KEGG" id="mng:MNEG_16429"/>
<dbReference type="Gene3D" id="3.20.20.80">
    <property type="entry name" value="Glycosidases"/>
    <property type="match status" value="1"/>
</dbReference>
<dbReference type="Proteomes" id="UP000054498">
    <property type="component" value="Unassembled WGS sequence"/>
</dbReference>
<evidence type="ECO:0000256" key="1">
    <source>
        <dbReference type="ARBA" id="ARBA00007806"/>
    </source>
</evidence>
<dbReference type="OrthoDB" id="3237269at2759"/>
<dbReference type="EMBL" id="KK106564">
    <property type="protein sequence ID" value="KIY91535.1"/>
    <property type="molecule type" value="Genomic_DNA"/>
</dbReference>
<dbReference type="AlphaFoldDB" id="A0A0D2M7S4"/>
<evidence type="ECO:0000256" key="4">
    <source>
        <dbReference type="ARBA" id="ARBA00023180"/>
    </source>
</evidence>
<keyword evidence="4" id="KW-0325">Glycoprotein</keyword>
<evidence type="ECO:0000313" key="8">
    <source>
        <dbReference type="EMBL" id="KIY91535.1"/>
    </source>
</evidence>
<reference evidence="8 9" key="1">
    <citation type="journal article" date="2013" name="BMC Genomics">
        <title>Reconstruction of the lipid metabolism for the microalga Monoraphidium neglectum from its genome sequence reveals characteristics suitable for biofuel production.</title>
        <authorList>
            <person name="Bogen C."/>
            <person name="Al-Dilaimi A."/>
            <person name="Albersmeier A."/>
            <person name="Wichmann J."/>
            <person name="Grundmann M."/>
            <person name="Rupp O."/>
            <person name="Lauersen K.J."/>
            <person name="Blifernez-Klassen O."/>
            <person name="Kalinowski J."/>
            <person name="Goesmann A."/>
            <person name="Mussgnug J.H."/>
            <person name="Kruse O."/>
        </authorList>
    </citation>
    <scope>NUCLEOTIDE SEQUENCE [LARGE SCALE GENOMIC DNA]</scope>
    <source>
        <strain evidence="8 9">SAG 48.87</strain>
    </source>
</reference>
<sequence>MFVDVEASSSGTSTQWVAEGGVVDLFLLPGPAPADVTRQYAELTGTTAMPQMFAIGYHQCRWNYKDEADVHAVDAGFDDHAIPYDVIWLDIEHTNGKRRWLGKETGC</sequence>
<accession>A0A0D2M7S4</accession>
<dbReference type="STRING" id="145388.A0A0D2M7S4"/>
<dbReference type="InterPro" id="IPR000322">
    <property type="entry name" value="Glyco_hydro_31_TIM"/>
</dbReference>
<dbReference type="Pfam" id="PF01055">
    <property type="entry name" value="Glyco_hydro_31_2nd"/>
    <property type="match status" value="1"/>
</dbReference>
<proteinExistence type="inferred from homology"/>
<feature type="domain" description="Glycoside hydrolase family 31 TIM barrel" evidence="7">
    <location>
        <begin position="47"/>
        <end position="98"/>
    </location>
</feature>
<evidence type="ECO:0000256" key="3">
    <source>
        <dbReference type="ARBA" id="ARBA00022801"/>
    </source>
</evidence>
<keyword evidence="5 6" id="KW-0326">Glycosidase</keyword>
<dbReference type="GO" id="GO:0006491">
    <property type="term" value="P:N-glycan processing"/>
    <property type="evidence" value="ECO:0007669"/>
    <property type="project" value="TreeGrafter"/>
</dbReference>
<dbReference type="Gene3D" id="2.60.40.1760">
    <property type="entry name" value="glycosyl hydrolase (family 31)"/>
    <property type="match status" value="1"/>
</dbReference>